<name>A0A1I2DLY8_9BACT</name>
<protein>
    <recommendedName>
        <fullName evidence="3">DUF4783 domain-containing protein</fullName>
    </recommendedName>
</protein>
<evidence type="ECO:0008006" key="3">
    <source>
        <dbReference type="Google" id="ProtNLM"/>
    </source>
</evidence>
<dbReference type="AlphaFoldDB" id="A0A1I2DLY8"/>
<dbReference type="InParanoid" id="A0A1I2DLY8"/>
<reference evidence="1 2" key="1">
    <citation type="submission" date="2016-10" db="EMBL/GenBank/DDBJ databases">
        <authorList>
            <person name="de Groot N.N."/>
        </authorList>
    </citation>
    <scope>NUCLEOTIDE SEQUENCE [LARGE SCALE GENOMIC DNA]</scope>
    <source>
        <strain evidence="1 2">DSM 19012</strain>
    </source>
</reference>
<dbReference type="Proteomes" id="UP000181976">
    <property type="component" value="Unassembled WGS sequence"/>
</dbReference>
<sequence length="126" mass="14646">MIFLLTPWWLLSQGVRQAPLPPQVVEAVRKGDVTRLTPYLNDKIELVLPGESGIFSKEQAHFILKNFFADNKVSSFQVLHYGTRQSATFAIGEYKCINEHYRIYFLVKTGKENRPLIHQIRIEKQE</sequence>
<accession>A0A1I2DLY8</accession>
<proteinExistence type="predicted"/>
<dbReference type="InterPro" id="IPR031977">
    <property type="entry name" value="DUF4783"/>
</dbReference>
<evidence type="ECO:0000313" key="2">
    <source>
        <dbReference type="Proteomes" id="UP000181976"/>
    </source>
</evidence>
<gene>
    <name evidence="1" type="ORF">SAMN05444380_11949</name>
</gene>
<dbReference type="Pfam" id="PF16022">
    <property type="entry name" value="DUF4783"/>
    <property type="match status" value="1"/>
</dbReference>
<dbReference type="Gene3D" id="3.10.450.50">
    <property type="match status" value="1"/>
</dbReference>
<dbReference type="EMBL" id="FONA01000019">
    <property type="protein sequence ID" value="SFE81516.1"/>
    <property type="molecule type" value="Genomic_DNA"/>
</dbReference>
<evidence type="ECO:0000313" key="1">
    <source>
        <dbReference type="EMBL" id="SFE81516.1"/>
    </source>
</evidence>
<organism evidence="1 2">
    <name type="scientific">Thermophagus xiamenensis</name>
    <dbReference type="NCBI Taxonomy" id="385682"/>
    <lineage>
        <taxon>Bacteria</taxon>
        <taxon>Pseudomonadati</taxon>
        <taxon>Bacteroidota</taxon>
        <taxon>Bacteroidia</taxon>
        <taxon>Marinilabiliales</taxon>
        <taxon>Marinilabiliaceae</taxon>
        <taxon>Thermophagus</taxon>
    </lineage>
</organism>
<dbReference type="STRING" id="385682.SAMN05444380_11949"/>
<dbReference type="eggNOG" id="ENOG5032Z66">
    <property type="taxonomic scope" value="Bacteria"/>
</dbReference>
<keyword evidence="2" id="KW-1185">Reference proteome</keyword>